<organism evidence="1 2">
    <name type="scientific">Sulfurimonas aquatica</name>
    <dbReference type="NCBI Taxonomy" id="2672570"/>
    <lineage>
        <taxon>Bacteria</taxon>
        <taxon>Pseudomonadati</taxon>
        <taxon>Campylobacterota</taxon>
        <taxon>Epsilonproteobacteria</taxon>
        <taxon>Campylobacterales</taxon>
        <taxon>Sulfurimonadaceae</taxon>
        <taxon>Sulfurimonas</taxon>
    </lineage>
</organism>
<keyword evidence="2" id="KW-1185">Reference proteome</keyword>
<reference evidence="1" key="2">
    <citation type="submission" date="2021-04" db="EMBL/GenBank/DDBJ databases">
        <title>Isolation and characterization of a novel species of the genus Sulfurimonas.</title>
        <authorList>
            <person name="Fukui M."/>
        </authorList>
    </citation>
    <scope>NUCLEOTIDE SEQUENCE</scope>
    <source>
        <strain evidence="1">H1576</strain>
    </source>
</reference>
<dbReference type="EMBL" id="CP046072">
    <property type="protein sequence ID" value="QSZ41091.1"/>
    <property type="molecule type" value="Genomic_DNA"/>
</dbReference>
<gene>
    <name evidence="1" type="ORF">GJV85_02815</name>
</gene>
<accession>A0A975GBV7</accession>
<proteinExistence type="predicted"/>
<name>A0A975GBV7_9BACT</name>
<evidence type="ECO:0000313" key="1">
    <source>
        <dbReference type="EMBL" id="QSZ41091.1"/>
    </source>
</evidence>
<reference evidence="1" key="1">
    <citation type="submission" date="2019-11" db="EMBL/GenBank/DDBJ databases">
        <authorList>
            <person name="Kojima H."/>
        </authorList>
    </citation>
    <scope>NUCLEOTIDE SEQUENCE</scope>
    <source>
        <strain evidence="1">H1576</strain>
    </source>
</reference>
<dbReference type="RefSeq" id="WP_207562363.1">
    <property type="nucleotide sequence ID" value="NZ_CP046072.1"/>
</dbReference>
<sequence>MEILSLKTKKQIVLSRIIYDYIINGLSDSLSSLSEEDVQLFIMRVNMQAMTHAIDISQEDEITDFDYCFDQLGLSFNTLVPLSQVEFTSVFIDNHIDVIRTELGNDFEDMVTYLKKMQTAVA</sequence>
<dbReference type="Proteomes" id="UP000671852">
    <property type="component" value="Chromosome"/>
</dbReference>
<dbReference type="AlphaFoldDB" id="A0A975GBV7"/>
<protein>
    <submittedName>
        <fullName evidence="1">Uncharacterized protein</fullName>
    </submittedName>
</protein>
<dbReference type="KEGG" id="saqt:GJV85_02815"/>
<evidence type="ECO:0000313" key="2">
    <source>
        <dbReference type="Proteomes" id="UP000671852"/>
    </source>
</evidence>